<dbReference type="GeneID" id="41321474"/>
<reference evidence="1 2" key="1">
    <citation type="submission" date="2016-10" db="EMBL/GenBank/DDBJ databases">
        <title>Complete genome of the TMA-utilizing, human hosted archaeon Methanomethylophilus alvus Gen. nov, sp. nov., strain Mx-05, derived from a pure culture.</title>
        <authorList>
            <person name="Brugere J.-F."/>
            <person name="Ben Hania W."/>
            <person name="Chaudhary P.P."/>
            <person name="Gaci N."/>
            <person name="Borrel G."/>
            <person name="Cao Van Tuat L."/>
            <person name="Fardeau M.-L."/>
            <person name="Harris H.M.B."/>
            <person name="O'Toole P.W."/>
            <person name="Ollivier B."/>
        </authorList>
    </citation>
    <scope>NUCLEOTIDE SEQUENCE [LARGE SCALE GENOMIC DNA]</scope>
    <source>
        <strain evidence="1 2">Mx-05</strain>
    </source>
</reference>
<protein>
    <recommendedName>
        <fullName evidence="3">Transposase IS4-like domain-containing protein</fullName>
    </recommendedName>
</protein>
<evidence type="ECO:0008006" key="3">
    <source>
        <dbReference type="Google" id="ProtNLM"/>
    </source>
</evidence>
<organism evidence="1 2">
    <name type="scientific">Methanomethylophilus alvi</name>
    <dbReference type="NCBI Taxonomy" id="1291540"/>
    <lineage>
        <taxon>Archaea</taxon>
        <taxon>Methanobacteriati</taxon>
        <taxon>Thermoplasmatota</taxon>
        <taxon>Thermoplasmata</taxon>
        <taxon>Methanomassiliicoccales</taxon>
        <taxon>Methanomethylophilaceae</taxon>
        <taxon>Methanomethylophilus</taxon>
    </lineage>
</organism>
<dbReference type="PANTHER" id="PTHR34614:SF2">
    <property type="entry name" value="TRANSPOSASE IS4-LIKE DOMAIN-CONTAINING PROTEIN"/>
    <property type="match status" value="1"/>
</dbReference>
<dbReference type="InterPro" id="IPR047654">
    <property type="entry name" value="IS1634_transpos"/>
</dbReference>
<dbReference type="NCBIfam" id="NF033559">
    <property type="entry name" value="transpos_IS1634"/>
    <property type="match status" value="1"/>
</dbReference>
<dbReference type="Proteomes" id="UP000273278">
    <property type="component" value="Chromosome"/>
</dbReference>
<gene>
    <name evidence="1" type="ORF">BKD89_03360</name>
</gene>
<evidence type="ECO:0000313" key="1">
    <source>
        <dbReference type="EMBL" id="AYQ54844.1"/>
    </source>
</evidence>
<evidence type="ECO:0000313" key="2">
    <source>
        <dbReference type="Proteomes" id="UP000273278"/>
    </source>
</evidence>
<name>A0A3G3IH26_9ARCH</name>
<dbReference type="EMBL" id="CP017686">
    <property type="protein sequence ID" value="AYQ54844.1"/>
    <property type="molecule type" value="Genomic_DNA"/>
</dbReference>
<sequence>MQPHCQGTSISCSRPDLPAVTYDCYRLLASRYGLDSNIFNIDSTNFGISAKEKTADIEGAAVPEWCGHPKDSKARIVYSLLSVTDENSIVCYERPYDGATADSEMDRGAIEFLSGKVDPSSTTLVADCKIATAPLVGLMTSEGFGFVAKCPENFGRKVRDDIVYSVSTGTMDPSSVRDGWEIYDTDAEVDGMMLRFVAYRTSDDIQAGIEYRREQDLKEAQALLGRFSSRLFNCEEDARRAITEALGNLSDSAYEVGWSVSEVESRSYGHRGRPRKDEKPTVRTEYRVDVSLEFDEERAKELSKDRSVRVLVTNLPRANGDAENIRFGATADTVLLTYLGQYHVEHAFRLMKDGMSMKKVYIQKPSRENAMMFVISIATMLTDLADHVLKREGVDTTFSDFVRRSVSLILARDPVSGDEHFMGPSILADEFMDVSEALGIDTDRLMC</sequence>
<dbReference type="AlphaFoldDB" id="A0A3G3IH26"/>
<dbReference type="PANTHER" id="PTHR34614">
    <property type="match status" value="1"/>
</dbReference>
<dbReference type="RefSeq" id="WP_048097764.1">
    <property type="nucleotide sequence ID" value="NZ_CP017686.1"/>
</dbReference>
<proteinExistence type="predicted"/>
<accession>A0A3G3IH26</accession>